<comment type="caution">
    <text evidence="1">The sequence shown here is derived from an EMBL/GenBank/DDBJ whole genome shotgun (WGS) entry which is preliminary data.</text>
</comment>
<accession>A0A4R3KKV8</accession>
<protein>
    <submittedName>
        <fullName evidence="1">Uncharacterized protein</fullName>
    </submittedName>
</protein>
<evidence type="ECO:0000313" key="2">
    <source>
        <dbReference type="Proteomes" id="UP000295788"/>
    </source>
</evidence>
<dbReference type="Proteomes" id="UP000295788">
    <property type="component" value="Unassembled WGS sequence"/>
</dbReference>
<gene>
    <name evidence="1" type="ORF">EDD72_101192</name>
</gene>
<dbReference type="OrthoDB" id="2971177at2"/>
<proteinExistence type="predicted"/>
<evidence type="ECO:0000313" key="1">
    <source>
        <dbReference type="EMBL" id="TCS84523.1"/>
    </source>
</evidence>
<dbReference type="EMBL" id="SMAB01000001">
    <property type="protein sequence ID" value="TCS84523.1"/>
    <property type="molecule type" value="Genomic_DNA"/>
</dbReference>
<name>A0A4R3KKV8_9BACI</name>
<keyword evidence="2" id="KW-1185">Reference proteome</keyword>
<dbReference type="RefSeq" id="WP_132766752.1">
    <property type="nucleotide sequence ID" value="NZ_SMAB01000001.1"/>
</dbReference>
<dbReference type="AlphaFoldDB" id="A0A4R3KKV8"/>
<sequence>MQIAVKSLPKIIKPSSVVEEVFESQGFRRKGKKDSPYYQFKIEDVCTQTKYEVQIPIQEIRKQKQEPFYKCQEFRITMKSPKMRNSEIPDAIISAAKERVHEVFSIINHS</sequence>
<organism evidence="1 2">
    <name type="scientific">Tepidibacillus fermentans</name>
    <dbReference type="NCBI Taxonomy" id="1281767"/>
    <lineage>
        <taxon>Bacteria</taxon>
        <taxon>Bacillati</taxon>
        <taxon>Bacillota</taxon>
        <taxon>Bacilli</taxon>
        <taxon>Bacillales</taxon>
        <taxon>Bacillaceae</taxon>
        <taxon>Tepidibacillus</taxon>
    </lineage>
</organism>
<reference evidence="1 2" key="1">
    <citation type="submission" date="2019-03" db="EMBL/GenBank/DDBJ databases">
        <title>Genomic Encyclopedia of Type Strains, Phase IV (KMG-IV): sequencing the most valuable type-strain genomes for metagenomic binning, comparative biology and taxonomic classification.</title>
        <authorList>
            <person name="Goeker M."/>
        </authorList>
    </citation>
    <scope>NUCLEOTIDE SEQUENCE [LARGE SCALE GENOMIC DNA]</scope>
    <source>
        <strain evidence="1 2">DSM 23802</strain>
    </source>
</reference>